<evidence type="ECO:0000256" key="3">
    <source>
        <dbReference type="ARBA" id="ARBA00023002"/>
    </source>
</evidence>
<dbReference type="SUPFAM" id="SSF52833">
    <property type="entry name" value="Thioredoxin-like"/>
    <property type="match status" value="1"/>
</dbReference>
<dbReference type="GO" id="GO:0019430">
    <property type="term" value="P:removal of superoxide radicals"/>
    <property type="evidence" value="ECO:0007669"/>
    <property type="project" value="TreeGrafter"/>
</dbReference>
<dbReference type="GO" id="GO:0005829">
    <property type="term" value="C:cytosol"/>
    <property type="evidence" value="ECO:0007669"/>
    <property type="project" value="TreeGrafter"/>
</dbReference>
<dbReference type="PANTHER" id="PTHR10681:SF161">
    <property type="entry name" value="PEROXIREDOXIN-2"/>
    <property type="match status" value="1"/>
</dbReference>
<protein>
    <recommendedName>
        <fullName evidence="5">Alkyl hydroperoxide reductase subunit C/ Thiol specific antioxidant domain-containing protein</fullName>
    </recommendedName>
</protein>
<sequence length="83" mass="9007">MAEAKDGCVKPSKGPIALEAPNQEPLTVTLGKEVSKMLARVGKPAPDFELAAFVDGGFKNVRLSDYKGKWIVICFYPGDFTFV</sequence>
<organism evidence="6 7">
    <name type="scientific">Levilinea saccharolytica</name>
    <dbReference type="NCBI Taxonomy" id="229921"/>
    <lineage>
        <taxon>Bacteria</taxon>
        <taxon>Bacillati</taxon>
        <taxon>Chloroflexota</taxon>
        <taxon>Anaerolineae</taxon>
        <taxon>Anaerolineales</taxon>
        <taxon>Anaerolineaceae</taxon>
        <taxon>Levilinea</taxon>
    </lineage>
</organism>
<comment type="caution">
    <text evidence="6">The sequence shown here is derived from an EMBL/GenBank/DDBJ whole genome shotgun (WGS) entry which is preliminary data.</text>
</comment>
<comment type="subcellular location">
    <subcellularLocation>
        <location evidence="1">Cytoplasm</location>
    </subcellularLocation>
</comment>
<evidence type="ECO:0000256" key="4">
    <source>
        <dbReference type="ARBA" id="ARBA00023157"/>
    </source>
</evidence>
<accession>A0A0P6YX81</accession>
<dbReference type="EMBL" id="LGCM01000014">
    <property type="protein sequence ID" value="KPL89830.1"/>
    <property type="molecule type" value="Genomic_DNA"/>
</dbReference>
<evidence type="ECO:0000256" key="2">
    <source>
        <dbReference type="ARBA" id="ARBA00022490"/>
    </source>
</evidence>
<keyword evidence="3" id="KW-0560">Oxidoreductase</keyword>
<gene>
    <name evidence="6" type="ORF">ADN01_02805</name>
</gene>
<dbReference type="GO" id="GO:0008379">
    <property type="term" value="F:thioredoxin peroxidase activity"/>
    <property type="evidence" value="ECO:0007669"/>
    <property type="project" value="TreeGrafter"/>
</dbReference>
<dbReference type="STRING" id="229921.ADN01_02805"/>
<dbReference type="InterPro" id="IPR000866">
    <property type="entry name" value="AhpC/TSA"/>
</dbReference>
<reference evidence="6 7" key="1">
    <citation type="submission" date="2015-07" db="EMBL/GenBank/DDBJ databases">
        <title>Genome sequence of Levilinea saccharolytica DSM 16555.</title>
        <authorList>
            <person name="Hemp J."/>
            <person name="Ward L.M."/>
            <person name="Pace L.A."/>
            <person name="Fischer W.W."/>
        </authorList>
    </citation>
    <scope>NUCLEOTIDE SEQUENCE [LARGE SCALE GENOMIC DNA]</scope>
    <source>
        <strain evidence="6 7">KIBI-1</strain>
    </source>
</reference>
<evidence type="ECO:0000313" key="7">
    <source>
        <dbReference type="Proteomes" id="UP000050501"/>
    </source>
</evidence>
<dbReference type="InterPro" id="IPR050217">
    <property type="entry name" value="Peroxiredoxin"/>
</dbReference>
<evidence type="ECO:0000313" key="6">
    <source>
        <dbReference type="EMBL" id="KPL89830.1"/>
    </source>
</evidence>
<evidence type="ECO:0000256" key="1">
    <source>
        <dbReference type="ARBA" id="ARBA00004496"/>
    </source>
</evidence>
<keyword evidence="7" id="KW-1185">Reference proteome</keyword>
<dbReference type="GO" id="GO:0042744">
    <property type="term" value="P:hydrogen peroxide catabolic process"/>
    <property type="evidence" value="ECO:0007669"/>
    <property type="project" value="TreeGrafter"/>
</dbReference>
<dbReference type="InterPro" id="IPR036249">
    <property type="entry name" value="Thioredoxin-like_sf"/>
</dbReference>
<dbReference type="Gene3D" id="3.40.30.10">
    <property type="entry name" value="Glutaredoxin"/>
    <property type="match status" value="1"/>
</dbReference>
<dbReference type="Proteomes" id="UP000050501">
    <property type="component" value="Unassembled WGS sequence"/>
</dbReference>
<dbReference type="AlphaFoldDB" id="A0A0P6YX81"/>
<feature type="domain" description="Alkyl hydroperoxide reductase subunit C/ Thiol specific antioxidant" evidence="5">
    <location>
        <begin position="41"/>
        <end position="83"/>
    </location>
</feature>
<keyword evidence="2" id="KW-0963">Cytoplasm</keyword>
<evidence type="ECO:0000259" key="5">
    <source>
        <dbReference type="Pfam" id="PF00578"/>
    </source>
</evidence>
<dbReference type="GO" id="GO:0045454">
    <property type="term" value="P:cell redox homeostasis"/>
    <property type="evidence" value="ECO:0007669"/>
    <property type="project" value="TreeGrafter"/>
</dbReference>
<dbReference type="Pfam" id="PF00578">
    <property type="entry name" value="AhpC-TSA"/>
    <property type="match status" value="1"/>
</dbReference>
<keyword evidence="4" id="KW-1015">Disulfide bond</keyword>
<proteinExistence type="predicted"/>
<name>A0A0P6YX81_9CHLR</name>
<dbReference type="PANTHER" id="PTHR10681">
    <property type="entry name" value="THIOREDOXIN PEROXIDASE"/>
    <property type="match status" value="1"/>
</dbReference>